<dbReference type="InterPro" id="IPR029063">
    <property type="entry name" value="SAM-dependent_MTases_sf"/>
</dbReference>
<dbReference type="AlphaFoldDB" id="A0A0H3DTG8"/>
<dbReference type="InterPro" id="IPR002052">
    <property type="entry name" value="DNA_methylase_N6_adenine_CS"/>
</dbReference>
<evidence type="ECO:0000256" key="4">
    <source>
        <dbReference type="ARBA" id="ARBA00022691"/>
    </source>
</evidence>
<dbReference type="InterPro" id="IPR007848">
    <property type="entry name" value="Small_mtfrase_dom"/>
</dbReference>
<dbReference type="GO" id="GO:0008033">
    <property type="term" value="P:tRNA processing"/>
    <property type="evidence" value="ECO:0007669"/>
    <property type="project" value="UniProtKB-UniRule"/>
</dbReference>
<name>A0A0H3DTG8_EDWTF</name>
<accession>A0A0H3DTG8</accession>
<evidence type="ECO:0000313" key="9">
    <source>
        <dbReference type="Proteomes" id="UP000002230"/>
    </source>
</evidence>
<dbReference type="InterPro" id="IPR050210">
    <property type="entry name" value="tRNA_Adenine-N(6)_MTase"/>
</dbReference>
<dbReference type="GO" id="GO:0005737">
    <property type="term" value="C:cytoplasm"/>
    <property type="evidence" value="ECO:0007669"/>
    <property type="project" value="UniProtKB-SubCell"/>
</dbReference>
<protein>
    <recommendedName>
        <fullName evidence="6">tRNA1(Val) (adenine(37)-N6)-methyltransferase</fullName>
        <ecNumber evidence="6">2.1.1.223</ecNumber>
    </recommendedName>
    <alternativeName>
        <fullName evidence="6">tRNA m6A37 methyltransferase</fullName>
    </alternativeName>
</protein>
<keyword evidence="2 6" id="KW-0489">Methyltransferase</keyword>
<feature type="domain" description="Methyltransferase small" evidence="7">
    <location>
        <begin position="36"/>
        <end position="131"/>
    </location>
</feature>
<evidence type="ECO:0000256" key="5">
    <source>
        <dbReference type="ARBA" id="ARBA00022694"/>
    </source>
</evidence>
<evidence type="ECO:0000256" key="6">
    <source>
        <dbReference type="HAMAP-Rule" id="MF_01872"/>
    </source>
</evidence>
<dbReference type="PROSITE" id="PS00092">
    <property type="entry name" value="N6_MTASE"/>
    <property type="match status" value="1"/>
</dbReference>
<evidence type="ECO:0000256" key="2">
    <source>
        <dbReference type="ARBA" id="ARBA00022603"/>
    </source>
</evidence>
<dbReference type="Pfam" id="PF05175">
    <property type="entry name" value="MTS"/>
    <property type="match status" value="1"/>
</dbReference>
<dbReference type="HAMAP" id="MF_01872">
    <property type="entry name" value="tRNA_methyltr_YfiC"/>
    <property type="match status" value="1"/>
</dbReference>
<dbReference type="KEGG" id="etd:ETAF_2464"/>
<dbReference type="SUPFAM" id="SSF53335">
    <property type="entry name" value="S-adenosyl-L-methionine-dependent methyltransferases"/>
    <property type="match status" value="1"/>
</dbReference>
<comment type="function">
    <text evidence="6">Specifically methylates the adenine in position 37 of tRNA(1)(Val) (anticodon cmo5UAC).</text>
</comment>
<dbReference type="EC" id="2.1.1.223" evidence="6"/>
<evidence type="ECO:0000313" key="8">
    <source>
        <dbReference type="EMBL" id="ADM42567.1"/>
    </source>
</evidence>
<dbReference type="PANTHER" id="PTHR47739">
    <property type="entry name" value="TRNA1(VAL) (ADENINE(37)-N6)-METHYLTRANSFERASE"/>
    <property type="match status" value="1"/>
</dbReference>
<keyword evidence="5 6" id="KW-0819">tRNA processing</keyword>
<dbReference type="PRINTS" id="PR00507">
    <property type="entry name" value="N12N6MTFRASE"/>
</dbReference>
<evidence type="ECO:0000256" key="3">
    <source>
        <dbReference type="ARBA" id="ARBA00022679"/>
    </source>
</evidence>
<dbReference type="CDD" id="cd02440">
    <property type="entry name" value="AdoMet_MTases"/>
    <property type="match status" value="1"/>
</dbReference>
<gene>
    <name evidence="8" type="ordered locus">ETAF_2464</name>
</gene>
<proteinExistence type="inferred from homology"/>
<evidence type="ECO:0000259" key="7">
    <source>
        <dbReference type="Pfam" id="PF05175"/>
    </source>
</evidence>
<comment type="subcellular location">
    <subcellularLocation>
        <location evidence="6">Cytoplasm</location>
    </subcellularLocation>
</comment>
<dbReference type="GO" id="GO:0003676">
    <property type="term" value="F:nucleic acid binding"/>
    <property type="evidence" value="ECO:0007669"/>
    <property type="project" value="InterPro"/>
</dbReference>
<comment type="catalytic activity">
    <reaction evidence="6">
        <text>adenosine(37) in tRNA1(Val) + S-adenosyl-L-methionine = N(6)-methyladenosine(37) in tRNA1(Val) + S-adenosyl-L-homocysteine + H(+)</text>
        <dbReference type="Rhea" id="RHEA:43160"/>
        <dbReference type="Rhea" id="RHEA-COMP:10369"/>
        <dbReference type="Rhea" id="RHEA-COMP:10370"/>
        <dbReference type="ChEBI" id="CHEBI:15378"/>
        <dbReference type="ChEBI" id="CHEBI:57856"/>
        <dbReference type="ChEBI" id="CHEBI:59789"/>
        <dbReference type="ChEBI" id="CHEBI:74411"/>
        <dbReference type="ChEBI" id="CHEBI:74449"/>
        <dbReference type="EC" id="2.1.1.223"/>
    </reaction>
</comment>
<reference evidence="9" key="1">
    <citation type="submission" date="2010-08" db="EMBL/GenBank/DDBJ databases">
        <title>Genome comparisons of Edwardsiella bacteria analysed using deep sequencing technology.</title>
        <authorList>
            <person name="van Soest J.J."/>
            <person name="Henkel C.V."/>
            <person name="Jansen H.J."/>
            <person name="van den Hondel C.A.M.J.J."/>
            <person name="Bloemberg G.V."/>
            <person name="Meijer A.H."/>
            <person name="Spaink H.P."/>
        </authorList>
    </citation>
    <scope>NUCLEOTIDE SEQUENCE [LARGE SCALE GENOMIC DNA]</scope>
    <source>
        <strain evidence="9">FL6-60</strain>
    </source>
</reference>
<keyword evidence="4 6" id="KW-0949">S-adenosyl-L-methionine</keyword>
<dbReference type="EMBL" id="CP002154">
    <property type="protein sequence ID" value="ADM42567.1"/>
    <property type="molecule type" value="Genomic_DNA"/>
</dbReference>
<dbReference type="PANTHER" id="PTHR47739:SF1">
    <property type="entry name" value="TRNA1(VAL) (ADENINE(37)-N6)-METHYLTRANSFERASE"/>
    <property type="match status" value="1"/>
</dbReference>
<dbReference type="Gene3D" id="3.40.50.150">
    <property type="entry name" value="Vaccinia Virus protein VP39"/>
    <property type="match status" value="1"/>
</dbReference>
<organism evidence="8 9">
    <name type="scientific">Edwardsiella tarda (strain FL6-60)</name>
    <dbReference type="NCBI Taxonomy" id="718251"/>
    <lineage>
        <taxon>Bacteria</taxon>
        <taxon>Pseudomonadati</taxon>
        <taxon>Pseudomonadota</taxon>
        <taxon>Gammaproteobacteria</taxon>
        <taxon>Enterobacterales</taxon>
        <taxon>Hafniaceae</taxon>
        <taxon>Edwardsiella</taxon>
    </lineage>
</organism>
<sequence>MPHPPSAALPLPRNGFTLKRFFVAHDRCEMKVGTDSILLGAWLPLRGDERHILDIGSGSGVLALMMAQRSAAQVDGVEIEPGAATQGLENFLASPWPTRLTMHTRSLQAFSAECGRRYDLLVSNPPYFAPGVACRTAARATARYTDSLDHAALLQHAAELSCADGRLALVLPVEAAESVVRAGTAHGWHLLRRTWVRDRADKPVRRALLLFGRLPASVQSNTLDIRDDSSEYSCIFRNLTKDFYLFF</sequence>
<dbReference type="GO" id="GO:0032259">
    <property type="term" value="P:methylation"/>
    <property type="evidence" value="ECO:0007669"/>
    <property type="project" value="UniProtKB-KW"/>
</dbReference>
<reference evidence="8 9" key="2">
    <citation type="journal article" date="2011" name="BMC Immunol.">
        <title>Comparison of static immersion and intravenous injection systems for exposure of zebrafish embryos to the natural pathogen Edwardsiella tarda.</title>
        <authorList>
            <person name="van Soest J.J."/>
            <person name="Stockhammer O.W."/>
            <person name="Ordas A."/>
            <person name="Bloemberg G.V."/>
            <person name="Spaink H.P."/>
            <person name="Meijer A.H."/>
        </authorList>
    </citation>
    <scope>NUCLEOTIDE SEQUENCE [LARGE SCALE GENOMIC DNA]</scope>
    <source>
        <strain evidence="8 9">FL6-60</strain>
    </source>
</reference>
<keyword evidence="9" id="KW-1185">Reference proteome</keyword>
<dbReference type="PATRIC" id="fig|718251.5.peg.2558"/>
<dbReference type="Proteomes" id="UP000002230">
    <property type="component" value="Chromosome"/>
</dbReference>
<evidence type="ECO:0000256" key="1">
    <source>
        <dbReference type="ARBA" id="ARBA00022490"/>
    </source>
</evidence>
<dbReference type="GO" id="GO:0016430">
    <property type="term" value="F:tRNA (adenine-N6)-methyltransferase activity"/>
    <property type="evidence" value="ECO:0007669"/>
    <property type="project" value="UniProtKB-UniRule"/>
</dbReference>
<keyword evidence="1 6" id="KW-0963">Cytoplasm</keyword>
<dbReference type="HOGENOM" id="CLU_061983_0_0_6"/>
<dbReference type="InterPro" id="IPR022882">
    <property type="entry name" value="tRNA_adenine-N6_MeTrfase"/>
</dbReference>
<keyword evidence="3 6" id="KW-0808">Transferase</keyword>
<comment type="similarity">
    <text evidence="6">Belongs to the methyltransferase superfamily. tRNA (adenine-N(6)-)-methyltransferase family.</text>
</comment>